<proteinExistence type="predicted"/>
<dbReference type="EnsemblPlants" id="OMERI02G17340.1">
    <property type="protein sequence ID" value="OMERI02G17340.1"/>
    <property type="gene ID" value="OMERI02G17340"/>
</dbReference>
<dbReference type="AlphaFoldDB" id="A0A0E0CKT7"/>
<evidence type="ECO:0000313" key="1">
    <source>
        <dbReference type="EnsemblPlants" id="OMERI02G17340.1"/>
    </source>
</evidence>
<sequence>MFHGRCGGTEAELAAGATTPASVPQRPAPNALSRTPALVYECSLESGSEMVRRRRVHAWDHARSLLLPSCSPPPLDAALNPRSDVSRREVPTAAQKAKHRRCRRCPTPMFAPALPDELQTDRGLLQRCGKLLSSIGIFAAVFIAAVAEAKAASSATAAAAIASWGKR</sequence>
<reference evidence="1" key="1">
    <citation type="submission" date="2015-04" db="UniProtKB">
        <authorList>
            <consortium name="EnsemblPlants"/>
        </authorList>
    </citation>
    <scope>IDENTIFICATION</scope>
</reference>
<dbReference type="Gramene" id="OMERI02G17340.1">
    <property type="protein sequence ID" value="OMERI02G17340.1"/>
    <property type="gene ID" value="OMERI02G17340"/>
</dbReference>
<dbReference type="Proteomes" id="UP000008021">
    <property type="component" value="Chromosome 2"/>
</dbReference>
<protein>
    <submittedName>
        <fullName evidence="1">Uncharacterized protein</fullName>
    </submittedName>
</protein>
<accession>A0A0E0CKT7</accession>
<name>A0A0E0CKT7_9ORYZ</name>
<keyword evidence="2" id="KW-1185">Reference proteome</keyword>
<reference evidence="1" key="2">
    <citation type="submission" date="2018-05" db="EMBL/GenBank/DDBJ databases">
        <title>OmerRS3 (Oryza meridionalis Reference Sequence Version 3).</title>
        <authorList>
            <person name="Zhang J."/>
            <person name="Kudrna D."/>
            <person name="Lee S."/>
            <person name="Talag J."/>
            <person name="Welchert J."/>
            <person name="Wing R.A."/>
        </authorList>
    </citation>
    <scope>NUCLEOTIDE SEQUENCE [LARGE SCALE GENOMIC DNA]</scope>
    <source>
        <strain evidence="1">cv. OR44</strain>
    </source>
</reference>
<organism evidence="1">
    <name type="scientific">Oryza meridionalis</name>
    <dbReference type="NCBI Taxonomy" id="40149"/>
    <lineage>
        <taxon>Eukaryota</taxon>
        <taxon>Viridiplantae</taxon>
        <taxon>Streptophyta</taxon>
        <taxon>Embryophyta</taxon>
        <taxon>Tracheophyta</taxon>
        <taxon>Spermatophyta</taxon>
        <taxon>Magnoliopsida</taxon>
        <taxon>Liliopsida</taxon>
        <taxon>Poales</taxon>
        <taxon>Poaceae</taxon>
        <taxon>BOP clade</taxon>
        <taxon>Oryzoideae</taxon>
        <taxon>Oryzeae</taxon>
        <taxon>Oryzinae</taxon>
        <taxon>Oryza</taxon>
    </lineage>
</organism>
<dbReference type="HOGENOM" id="CLU_1597088_0_0_1"/>
<evidence type="ECO:0000313" key="2">
    <source>
        <dbReference type="Proteomes" id="UP000008021"/>
    </source>
</evidence>